<name>A0A2P2IKP7_RHIMU</name>
<feature type="coiled-coil region" evidence="1">
    <location>
        <begin position="16"/>
        <end position="50"/>
    </location>
</feature>
<organism evidence="2">
    <name type="scientific">Rhizophora mucronata</name>
    <name type="common">Asiatic mangrove</name>
    <dbReference type="NCBI Taxonomy" id="61149"/>
    <lineage>
        <taxon>Eukaryota</taxon>
        <taxon>Viridiplantae</taxon>
        <taxon>Streptophyta</taxon>
        <taxon>Embryophyta</taxon>
        <taxon>Tracheophyta</taxon>
        <taxon>Spermatophyta</taxon>
        <taxon>Magnoliopsida</taxon>
        <taxon>eudicotyledons</taxon>
        <taxon>Gunneridae</taxon>
        <taxon>Pentapetalae</taxon>
        <taxon>rosids</taxon>
        <taxon>fabids</taxon>
        <taxon>Malpighiales</taxon>
        <taxon>Rhizophoraceae</taxon>
        <taxon>Rhizophora</taxon>
    </lineage>
</organism>
<dbReference type="AlphaFoldDB" id="A0A2P2IKP7"/>
<proteinExistence type="predicted"/>
<protein>
    <submittedName>
        <fullName evidence="2">Centrosomal protein of 63 kDa isoform X2</fullName>
    </submittedName>
</protein>
<dbReference type="EMBL" id="GGEC01001321">
    <property type="protein sequence ID" value="MBW81804.1"/>
    <property type="molecule type" value="Transcribed_RNA"/>
</dbReference>
<reference evidence="2" key="1">
    <citation type="submission" date="2018-02" db="EMBL/GenBank/DDBJ databases">
        <title>Rhizophora mucronata_Transcriptome.</title>
        <authorList>
            <person name="Meera S.P."/>
            <person name="Sreeshan A."/>
            <person name="Augustine A."/>
        </authorList>
    </citation>
    <scope>NUCLEOTIDE SEQUENCE</scope>
    <source>
        <tissue evidence="2">Leaf</tissue>
    </source>
</reference>
<keyword evidence="1" id="KW-0175">Coiled coil</keyword>
<evidence type="ECO:0000256" key="1">
    <source>
        <dbReference type="SAM" id="Coils"/>
    </source>
</evidence>
<evidence type="ECO:0000313" key="2">
    <source>
        <dbReference type="EMBL" id="MBW81804.1"/>
    </source>
</evidence>
<accession>A0A2P2IKP7</accession>
<sequence length="63" mass="7034">MDNVSAVARGFVGEKIRDLEKKLKADEGELRRKQSLISELEAQLEATKINGGHQIQVEEISVQ</sequence>